<dbReference type="InterPro" id="IPR005225">
    <property type="entry name" value="Small_GTP-bd"/>
</dbReference>
<organism evidence="4 5">
    <name type="scientific">Trichomonas vaginalis (strain ATCC PRA-98 / G3)</name>
    <dbReference type="NCBI Taxonomy" id="412133"/>
    <lineage>
        <taxon>Eukaryota</taxon>
        <taxon>Metamonada</taxon>
        <taxon>Parabasalia</taxon>
        <taxon>Trichomonadida</taxon>
        <taxon>Trichomonadidae</taxon>
        <taxon>Trichomonas</taxon>
    </lineage>
</organism>
<dbReference type="AlphaFoldDB" id="A2E0C0"/>
<dbReference type="OrthoDB" id="9989112at2759"/>
<name>A2E0C0_TRIV3</name>
<dbReference type="PANTHER" id="PTHR47979">
    <property type="entry name" value="DRAB11-RELATED"/>
    <property type="match status" value="1"/>
</dbReference>
<dbReference type="EMBL" id="DS113278">
    <property type="protein sequence ID" value="EAY13920.1"/>
    <property type="molecule type" value="Genomic_DNA"/>
</dbReference>
<evidence type="ECO:0000256" key="3">
    <source>
        <dbReference type="ARBA" id="ARBA00023134"/>
    </source>
</evidence>
<keyword evidence="3" id="KW-0342">GTP-binding</keyword>
<dbReference type="CDD" id="cd00154">
    <property type="entry name" value="Rab"/>
    <property type="match status" value="1"/>
</dbReference>
<dbReference type="VEuPathDB" id="TrichDB:TVAG_028730"/>
<dbReference type="PRINTS" id="PR00449">
    <property type="entry name" value="RASTRNSFRMNG"/>
</dbReference>
<dbReference type="GO" id="GO:0005525">
    <property type="term" value="F:GTP binding"/>
    <property type="evidence" value="ECO:0000318"/>
    <property type="project" value="GO_Central"/>
</dbReference>
<dbReference type="FunFam" id="3.40.50.300:FF:001072">
    <property type="entry name" value="Rab family GTPase"/>
    <property type="match status" value="1"/>
</dbReference>
<dbReference type="KEGG" id="tva:4771907"/>
<keyword evidence="2" id="KW-0547">Nucleotide-binding</keyword>
<comment type="similarity">
    <text evidence="1">Belongs to the small GTPase superfamily. Rab family.</text>
</comment>
<dbReference type="Pfam" id="PF00071">
    <property type="entry name" value="Ras"/>
    <property type="match status" value="1"/>
</dbReference>
<keyword evidence="5" id="KW-1185">Reference proteome</keyword>
<dbReference type="RefSeq" id="XP_001326143.1">
    <property type="nucleotide sequence ID" value="XM_001326108.1"/>
</dbReference>
<accession>A2E0C0</accession>
<proteinExistence type="inferred from homology"/>
<dbReference type="VEuPathDB" id="TrichDB:TVAGG3_0556620"/>
<dbReference type="PROSITE" id="PS51419">
    <property type="entry name" value="RAB"/>
    <property type="match status" value="1"/>
</dbReference>
<sequence>MSGSSSLTFKFILVGDSAVGKTSMSRMFCEQVFDEAQPQTIALEFGNRTIDIKGTPVRIQLWDTAGQERFRSITRSYFRNSVAVFVVFDVSNRDSFVGLSKWIDDAMNLAPAESIKVLVGNKSDLFKRSVSEGEAMDYAKQNGFMYFETSALSGHKIEETFITVAHKYYDSLPSIRQLNNWNESNDRFDDILSDIKLEKPGISSCCF</sequence>
<dbReference type="Proteomes" id="UP000001542">
    <property type="component" value="Unassembled WGS sequence"/>
</dbReference>
<evidence type="ECO:0000256" key="1">
    <source>
        <dbReference type="ARBA" id="ARBA00006270"/>
    </source>
</evidence>
<dbReference type="GO" id="GO:0016192">
    <property type="term" value="P:vesicle-mediated transport"/>
    <property type="evidence" value="ECO:0000318"/>
    <property type="project" value="GO_Central"/>
</dbReference>
<dbReference type="eggNOG" id="KOG0097">
    <property type="taxonomic scope" value="Eukaryota"/>
</dbReference>
<reference evidence="4" key="1">
    <citation type="submission" date="2006-10" db="EMBL/GenBank/DDBJ databases">
        <authorList>
            <person name="Amadeo P."/>
            <person name="Zhao Q."/>
            <person name="Wortman J."/>
            <person name="Fraser-Liggett C."/>
            <person name="Carlton J."/>
        </authorList>
    </citation>
    <scope>NUCLEOTIDE SEQUENCE</scope>
    <source>
        <strain evidence="4">G3</strain>
    </source>
</reference>
<evidence type="ECO:0000256" key="2">
    <source>
        <dbReference type="ARBA" id="ARBA00022741"/>
    </source>
</evidence>
<dbReference type="OMA" id="NKMNYVE"/>
<dbReference type="InterPro" id="IPR001806">
    <property type="entry name" value="Small_GTPase"/>
</dbReference>
<dbReference type="STRING" id="5722.A2E0C0"/>
<dbReference type="SMART" id="SM00176">
    <property type="entry name" value="RAN"/>
    <property type="match status" value="1"/>
</dbReference>
<dbReference type="PROSITE" id="PS51421">
    <property type="entry name" value="RAS"/>
    <property type="match status" value="1"/>
</dbReference>
<dbReference type="InParanoid" id="A2E0C0"/>
<dbReference type="SMR" id="A2E0C0"/>
<evidence type="ECO:0000313" key="4">
    <source>
        <dbReference type="EMBL" id="EAY13920.1"/>
    </source>
</evidence>
<dbReference type="InterPro" id="IPR050209">
    <property type="entry name" value="Rab_GTPases_membrane_traffic"/>
</dbReference>
<dbReference type="NCBIfam" id="TIGR00231">
    <property type="entry name" value="small_GTP"/>
    <property type="match status" value="1"/>
</dbReference>
<dbReference type="Gene3D" id="3.40.50.300">
    <property type="entry name" value="P-loop containing nucleotide triphosphate hydrolases"/>
    <property type="match status" value="1"/>
</dbReference>
<gene>
    <name evidence="4" type="ORF">TVAG_028730</name>
</gene>
<dbReference type="SMART" id="SM00173">
    <property type="entry name" value="RAS"/>
    <property type="match status" value="1"/>
</dbReference>
<dbReference type="GO" id="GO:0005794">
    <property type="term" value="C:Golgi apparatus"/>
    <property type="evidence" value="ECO:0000318"/>
    <property type="project" value="GO_Central"/>
</dbReference>
<evidence type="ECO:0000313" key="5">
    <source>
        <dbReference type="Proteomes" id="UP000001542"/>
    </source>
</evidence>
<dbReference type="GO" id="GO:0003924">
    <property type="term" value="F:GTPase activity"/>
    <property type="evidence" value="ECO:0000318"/>
    <property type="project" value="GO_Central"/>
</dbReference>
<dbReference type="SMART" id="SM00175">
    <property type="entry name" value="RAB"/>
    <property type="match status" value="1"/>
</dbReference>
<reference evidence="4" key="2">
    <citation type="journal article" date="2007" name="Science">
        <title>Draft genome sequence of the sexually transmitted pathogen Trichomonas vaginalis.</title>
        <authorList>
            <person name="Carlton J.M."/>
            <person name="Hirt R.P."/>
            <person name="Silva J.C."/>
            <person name="Delcher A.L."/>
            <person name="Schatz M."/>
            <person name="Zhao Q."/>
            <person name="Wortman J.R."/>
            <person name="Bidwell S.L."/>
            <person name="Alsmark U.C.M."/>
            <person name="Besteiro S."/>
            <person name="Sicheritz-Ponten T."/>
            <person name="Noel C.J."/>
            <person name="Dacks J.B."/>
            <person name="Foster P.G."/>
            <person name="Simillion C."/>
            <person name="Van de Peer Y."/>
            <person name="Miranda-Saavedra D."/>
            <person name="Barton G.J."/>
            <person name="Westrop G.D."/>
            <person name="Mueller S."/>
            <person name="Dessi D."/>
            <person name="Fiori P.L."/>
            <person name="Ren Q."/>
            <person name="Paulsen I."/>
            <person name="Zhang H."/>
            <person name="Bastida-Corcuera F.D."/>
            <person name="Simoes-Barbosa A."/>
            <person name="Brown M.T."/>
            <person name="Hayes R.D."/>
            <person name="Mukherjee M."/>
            <person name="Okumura C.Y."/>
            <person name="Schneider R."/>
            <person name="Smith A.J."/>
            <person name="Vanacova S."/>
            <person name="Villalvazo M."/>
            <person name="Haas B.J."/>
            <person name="Pertea M."/>
            <person name="Feldblyum T.V."/>
            <person name="Utterback T.R."/>
            <person name="Shu C.L."/>
            <person name="Osoegawa K."/>
            <person name="de Jong P.J."/>
            <person name="Hrdy I."/>
            <person name="Horvathova L."/>
            <person name="Zubacova Z."/>
            <person name="Dolezal P."/>
            <person name="Malik S.B."/>
            <person name="Logsdon J.M. Jr."/>
            <person name="Henze K."/>
            <person name="Gupta A."/>
            <person name="Wang C.C."/>
            <person name="Dunne R.L."/>
            <person name="Upcroft J.A."/>
            <person name="Upcroft P."/>
            <person name="White O."/>
            <person name="Salzberg S.L."/>
            <person name="Tang P."/>
            <person name="Chiu C.-H."/>
            <person name="Lee Y.-S."/>
            <person name="Embley T.M."/>
            <person name="Coombs G.H."/>
            <person name="Mottram J.C."/>
            <person name="Tachezy J."/>
            <person name="Fraser-Liggett C.M."/>
            <person name="Johnson P.J."/>
        </authorList>
    </citation>
    <scope>NUCLEOTIDE SEQUENCE [LARGE SCALE GENOMIC DNA]</scope>
    <source>
        <strain evidence="4">G3</strain>
    </source>
</reference>
<protein>
    <submittedName>
        <fullName evidence="4">Ras family protein</fullName>
    </submittedName>
</protein>
<dbReference type="SUPFAM" id="SSF52540">
    <property type="entry name" value="P-loop containing nucleoside triphosphate hydrolases"/>
    <property type="match status" value="1"/>
</dbReference>
<dbReference type="InterPro" id="IPR027417">
    <property type="entry name" value="P-loop_NTPase"/>
</dbReference>
<dbReference type="SMART" id="SM00174">
    <property type="entry name" value="RHO"/>
    <property type="match status" value="1"/>
</dbReference>